<dbReference type="Pfam" id="PF00072">
    <property type="entry name" value="Response_reg"/>
    <property type="match status" value="1"/>
</dbReference>
<dbReference type="Gene3D" id="6.10.250.690">
    <property type="match status" value="1"/>
</dbReference>
<evidence type="ECO:0000256" key="1">
    <source>
        <dbReference type="ARBA" id="ARBA00022553"/>
    </source>
</evidence>
<keyword evidence="5" id="KW-0804">Transcription</keyword>
<dbReference type="PANTHER" id="PTHR48111">
    <property type="entry name" value="REGULATOR OF RPOS"/>
    <property type="match status" value="1"/>
</dbReference>
<evidence type="ECO:0000256" key="6">
    <source>
        <dbReference type="PROSITE-ProRule" id="PRU00169"/>
    </source>
</evidence>
<feature type="domain" description="Response regulatory" evidence="8">
    <location>
        <begin position="11"/>
        <end position="129"/>
    </location>
</feature>
<keyword evidence="1 6" id="KW-0597">Phosphoprotein</keyword>
<evidence type="ECO:0000259" key="8">
    <source>
        <dbReference type="PROSITE" id="PS50110"/>
    </source>
</evidence>
<dbReference type="BioCyc" id="TINT75379:TINT_RS04120-MONOMER"/>
<dbReference type="GO" id="GO:0000976">
    <property type="term" value="F:transcription cis-regulatory region binding"/>
    <property type="evidence" value="ECO:0007669"/>
    <property type="project" value="TreeGrafter"/>
</dbReference>
<dbReference type="InterPro" id="IPR016032">
    <property type="entry name" value="Sig_transdc_resp-reg_C-effctor"/>
</dbReference>
<dbReference type="Gene3D" id="1.10.10.10">
    <property type="entry name" value="Winged helix-like DNA-binding domain superfamily/Winged helix DNA-binding domain"/>
    <property type="match status" value="1"/>
</dbReference>
<dbReference type="GO" id="GO:0005829">
    <property type="term" value="C:cytosol"/>
    <property type="evidence" value="ECO:0007669"/>
    <property type="project" value="TreeGrafter"/>
</dbReference>
<dbReference type="SUPFAM" id="SSF52172">
    <property type="entry name" value="CheY-like"/>
    <property type="match status" value="1"/>
</dbReference>
<dbReference type="PROSITE" id="PS50110">
    <property type="entry name" value="RESPONSE_REGULATORY"/>
    <property type="match status" value="1"/>
</dbReference>
<keyword evidence="3" id="KW-0805">Transcription regulation</keyword>
<dbReference type="PROSITE" id="PS51755">
    <property type="entry name" value="OMPR_PHOB"/>
    <property type="match status" value="1"/>
</dbReference>
<keyword evidence="4 7" id="KW-0238">DNA-binding</keyword>
<evidence type="ECO:0000256" key="2">
    <source>
        <dbReference type="ARBA" id="ARBA00023012"/>
    </source>
</evidence>
<reference evidence="10" key="1">
    <citation type="submission" date="2010-04" db="EMBL/GenBank/DDBJ databases">
        <title>Complete sequence of Thiomonas intermedia K12.</title>
        <authorList>
            <consortium name="US DOE Joint Genome Institute"/>
            <person name="Lucas S."/>
            <person name="Copeland A."/>
            <person name="Lapidus A."/>
            <person name="Cheng J.-F."/>
            <person name="Bruce D."/>
            <person name="Goodwin L."/>
            <person name="Pitluck S."/>
            <person name="Davenport K."/>
            <person name="Detter J.C."/>
            <person name="Han C."/>
            <person name="Tapia R."/>
            <person name="Land M."/>
            <person name="Hauser L."/>
            <person name="Kyrpides N."/>
            <person name="Ovchinnikova G."/>
            <person name="Kerfeld C.A."/>
            <person name="Cannon G.C."/>
            <person name="Heinhorst S."/>
            <person name="Woyke T."/>
        </authorList>
    </citation>
    <scope>NUCLEOTIDE SEQUENCE [LARGE SCALE GENOMIC DNA]</scope>
    <source>
        <strain evidence="10">K12</strain>
    </source>
</reference>
<dbReference type="GO" id="GO:0000156">
    <property type="term" value="F:phosphorelay response regulator activity"/>
    <property type="evidence" value="ECO:0007669"/>
    <property type="project" value="TreeGrafter"/>
</dbReference>
<dbReference type="SMART" id="SM00862">
    <property type="entry name" value="Trans_reg_C"/>
    <property type="match status" value="1"/>
</dbReference>
<dbReference type="HOGENOM" id="CLU_000445_30_4_4"/>
<feature type="DNA-binding region" description="OmpR/PhoB-type" evidence="7">
    <location>
        <begin position="144"/>
        <end position="243"/>
    </location>
</feature>
<keyword evidence="2" id="KW-0902">Two-component regulatory system</keyword>
<dbReference type="GO" id="GO:0032993">
    <property type="term" value="C:protein-DNA complex"/>
    <property type="evidence" value="ECO:0007669"/>
    <property type="project" value="TreeGrafter"/>
</dbReference>
<evidence type="ECO:0000259" key="9">
    <source>
        <dbReference type="PROSITE" id="PS51755"/>
    </source>
</evidence>
<dbReference type="Pfam" id="PF00486">
    <property type="entry name" value="Trans_reg_C"/>
    <property type="match status" value="1"/>
</dbReference>
<dbReference type="SMART" id="SM00448">
    <property type="entry name" value="REC"/>
    <property type="match status" value="1"/>
</dbReference>
<evidence type="ECO:0000256" key="5">
    <source>
        <dbReference type="ARBA" id="ARBA00023163"/>
    </source>
</evidence>
<evidence type="ECO:0000256" key="4">
    <source>
        <dbReference type="ARBA" id="ARBA00023125"/>
    </source>
</evidence>
<dbReference type="PANTHER" id="PTHR48111:SF4">
    <property type="entry name" value="DNA-BINDING DUAL TRANSCRIPTIONAL REGULATOR OMPR"/>
    <property type="match status" value="1"/>
</dbReference>
<gene>
    <name evidence="10" type="ordered locus">Tint_0823</name>
</gene>
<dbReference type="GO" id="GO:0006355">
    <property type="term" value="P:regulation of DNA-templated transcription"/>
    <property type="evidence" value="ECO:0007669"/>
    <property type="project" value="InterPro"/>
</dbReference>
<dbReference type="InterPro" id="IPR011006">
    <property type="entry name" value="CheY-like_superfamily"/>
</dbReference>
<proteinExistence type="predicted"/>
<dbReference type="eggNOG" id="COG0745">
    <property type="taxonomic scope" value="Bacteria"/>
</dbReference>
<evidence type="ECO:0000256" key="7">
    <source>
        <dbReference type="PROSITE-ProRule" id="PRU01091"/>
    </source>
</evidence>
<dbReference type="STRING" id="75379.Tint_0823"/>
<dbReference type="SUPFAM" id="SSF46894">
    <property type="entry name" value="C-terminal effector domain of the bipartite response regulators"/>
    <property type="match status" value="1"/>
</dbReference>
<dbReference type="Gene3D" id="3.40.50.2300">
    <property type="match status" value="1"/>
</dbReference>
<dbReference type="InterPro" id="IPR036388">
    <property type="entry name" value="WH-like_DNA-bd_sf"/>
</dbReference>
<evidence type="ECO:0000313" key="10">
    <source>
        <dbReference type="EMBL" id="ADG30218.1"/>
    </source>
</evidence>
<accession>D5WYB0</accession>
<dbReference type="KEGG" id="tin:Tint_0823"/>
<feature type="modified residue" description="4-aspartylphosphate" evidence="6">
    <location>
        <position position="65"/>
    </location>
</feature>
<dbReference type="InterPro" id="IPR001867">
    <property type="entry name" value="OmpR/PhoB-type_DNA-bd"/>
</dbReference>
<feature type="domain" description="OmpR/PhoB-type" evidence="9">
    <location>
        <begin position="144"/>
        <end position="243"/>
    </location>
</feature>
<dbReference type="EMBL" id="CP002021">
    <property type="protein sequence ID" value="ADG30218.1"/>
    <property type="molecule type" value="Genomic_DNA"/>
</dbReference>
<name>D5WYB0_THIK1</name>
<protein>
    <submittedName>
        <fullName evidence="10">Two component transcriptional regulator, winged helix family</fullName>
    </submittedName>
</protein>
<organism evidence="10">
    <name type="scientific">Thiomonas intermedia (strain K12)</name>
    <name type="common">Thiobacillus intermedius</name>
    <dbReference type="NCBI Taxonomy" id="75379"/>
    <lineage>
        <taxon>Bacteria</taxon>
        <taxon>Pseudomonadati</taxon>
        <taxon>Pseudomonadota</taxon>
        <taxon>Betaproteobacteria</taxon>
        <taxon>Burkholderiales</taxon>
        <taxon>Thiomonas</taxon>
    </lineage>
</organism>
<dbReference type="InterPro" id="IPR039420">
    <property type="entry name" value="WalR-like"/>
</dbReference>
<evidence type="ECO:0000256" key="3">
    <source>
        <dbReference type="ARBA" id="ARBA00023015"/>
    </source>
</evidence>
<sequence length="248" mass="27706">MTPQTRTSPSQLLLVEDDLRLAQQVSDFLQSAGWQVTHAANAAQAEGELNPRRGDALGFDALVLDLMLPDGDGLDICRRLRTHSDLPVLMLTARGDPFDRVVGLEIGADDYLTKPFEPRELLARLRAITRRRAGSLSPRDPQAEQILRFGRLDIDPAARQARIDGEDRPMTAYQFDLLQVLARHPGRVLTREFLLGAVKGESLEAFDRSIDVHISRIRAAIEDDPRHPRRILTLRGAGYVFTKSQDGI</sequence>
<dbReference type="AlphaFoldDB" id="D5WYB0"/>
<dbReference type="InterPro" id="IPR001789">
    <property type="entry name" value="Sig_transdc_resp-reg_receiver"/>
</dbReference>
<dbReference type="CDD" id="cd00383">
    <property type="entry name" value="trans_reg_C"/>
    <property type="match status" value="1"/>
</dbReference>